<accession>A0A6J8CUS2</accession>
<feature type="repeat" description="ANK" evidence="3">
    <location>
        <begin position="467"/>
        <end position="499"/>
    </location>
</feature>
<dbReference type="Gene3D" id="1.25.40.20">
    <property type="entry name" value="Ankyrin repeat-containing domain"/>
    <property type="match status" value="2"/>
</dbReference>
<organism evidence="4 5">
    <name type="scientific">Mytilus coruscus</name>
    <name type="common">Sea mussel</name>
    <dbReference type="NCBI Taxonomy" id="42192"/>
    <lineage>
        <taxon>Eukaryota</taxon>
        <taxon>Metazoa</taxon>
        <taxon>Spiralia</taxon>
        <taxon>Lophotrochozoa</taxon>
        <taxon>Mollusca</taxon>
        <taxon>Bivalvia</taxon>
        <taxon>Autobranchia</taxon>
        <taxon>Pteriomorphia</taxon>
        <taxon>Mytilida</taxon>
        <taxon>Mytiloidea</taxon>
        <taxon>Mytilidae</taxon>
        <taxon>Mytilinae</taxon>
        <taxon>Mytilus</taxon>
    </lineage>
</organism>
<dbReference type="InterPro" id="IPR036770">
    <property type="entry name" value="Ankyrin_rpt-contain_sf"/>
</dbReference>
<dbReference type="PANTHER" id="PTHR24198">
    <property type="entry name" value="ANKYRIN REPEAT AND PROTEIN KINASE DOMAIN-CONTAINING PROTEIN"/>
    <property type="match status" value="1"/>
</dbReference>
<reference evidence="4 5" key="1">
    <citation type="submission" date="2020-06" db="EMBL/GenBank/DDBJ databases">
        <authorList>
            <person name="Li R."/>
            <person name="Bekaert M."/>
        </authorList>
    </citation>
    <scope>NUCLEOTIDE SEQUENCE [LARGE SCALE GENOMIC DNA]</scope>
    <source>
        <strain evidence="5">wild</strain>
    </source>
</reference>
<keyword evidence="1" id="KW-0677">Repeat</keyword>
<protein>
    <submittedName>
        <fullName evidence="4">Uncharacterized protein</fullName>
    </submittedName>
</protein>
<dbReference type="AlphaFoldDB" id="A0A6J8CUS2"/>
<evidence type="ECO:0000256" key="1">
    <source>
        <dbReference type="ARBA" id="ARBA00022737"/>
    </source>
</evidence>
<feature type="repeat" description="ANK" evidence="3">
    <location>
        <begin position="566"/>
        <end position="591"/>
    </location>
</feature>
<evidence type="ECO:0000256" key="3">
    <source>
        <dbReference type="PROSITE-ProRule" id="PRU00023"/>
    </source>
</evidence>
<evidence type="ECO:0000313" key="4">
    <source>
        <dbReference type="EMBL" id="CAC5399266.1"/>
    </source>
</evidence>
<dbReference type="PROSITE" id="PS50088">
    <property type="entry name" value="ANK_REPEAT"/>
    <property type="match status" value="3"/>
</dbReference>
<dbReference type="InterPro" id="IPR002110">
    <property type="entry name" value="Ankyrin_rpt"/>
</dbReference>
<dbReference type="PANTHER" id="PTHR24198:SF165">
    <property type="entry name" value="ANKYRIN REPEAT-CONTAINING PROTEIN-RELATED"/>
    <property type="match status" value="1"/>
</dbReference>
<feature type="repeat" description="ANK" evidence="3">
    <location>
        <begin position="433"/>
        <end position="465"/>
    </location>
</feature>
<dbReference type="Pfam" id="PF12796">
    <property type="entry name" value="Ank_2"/>
    <property type="match status" value="2"/>
</dbReference>
<dbReference type="Proteomes" id="UP000507470">
    <property type="component" value="Unassembled WGS sequence"/>
</dbReference>
<dbReference type="OrthoDB" id="10566961at2759"/>
<dbReference type="Pfam" id="PF00023">
    <property type="entry name" value="Ank"/>
    <property type="match status" value="1"/>
</dbReference>
<dbReference type="SMART" id="SM00248">
    <property type="entry name" value="ANK"/>
    <property type="match status" value="8"/>
</dbReference>
<sequence>MTNSEKLIKYILEGDDKTKINSLLVFVRKLKTKEITTVFENSCTDFINKFFIIAAKGTKDHSDEGLSIVIPDELTPIYIKRIFDHISANECVEACLQDNRNKKNEMFYTRLLIYMKELSKDNVKRLMDQASSDFINRMFVLSEEDIKDESYWEYERYGIVVPEDLLQMYIERVFSDMIKSVYISVNRNSKNKTFRDTLYSYTSSFSETKLISLIDTASSKCMRRMLISEGGDLIELNSPRYEHHICIPKCYFRQGSITKYIHKRNKTSLTEDDTSTFTIITNEDSNCEDVMLTIKSKISIDNLQQILSKYIDPMFTNNIMEIHVRIPKRLVGKYIQRMVAEFMEGNNIERPIQARLTETTDNKTGDSPLAVSCRLGIIELVEWCLINNANTNSYNKYNERPLYIACNQNCTDIVHSLLHSKDKADVNRYSGNLGISPLYAACKHGNGNIVSMLLMENANVNAGLHALYETPMYVACKYGHTEVVSILLEHNANHTDINEASLLGHTQIAEILLRRQADVNLCIENTDKVTQIFGALPLHIGSVMGHIDIVTLLAGRTACINCLTENGSTPLFLACEFGHDDVVRLLLENGAYQKFERKDGKSPLSIAKENGHMNIIEIIKKHTVKS</sequence>
<dbReference type="SUPFAM" id="SSF48403">
    <property type="entry name" value="Ankyrin repeat"/>
    <property type="match status" value="1"/>
</dbReference>
<name>A0A6J8CUS2_MYTCO</name>
<evidence type="ECO:0000313" key="5">
    <source>
        <dbReference type="Proteomes" id="UP000507470"/>
    </source>
</evidence>
<proteinExistence type="predicted"/>
<keyword evidence="2 3" id="KW-0040">ANK repeat</keyword>
<evidence type="ECO:0000256" key="2">
    <source>
        <dbReference type="ARBA" id="ARBA00023043"/>
    </source>
</evidence>
<dbReference type="EMBL" id="CACVKT020005989">
    <property type="protein sequence ID" value="CAC5399266.1"/>
    <property type="molecule type" value="Genomic_DNA"/>
</dbReference>
<dbReference type="PROSITE" id="PS50297">
    <property type="entry name" value="ANK_REP_REGION"/>
    <property type="match status" value="3"/>
</dbReference>
<keyword evidence="5" id="KW-1185">Reference proteome</keyword>
<gene>
    <name evidence="4" type="ORF">MCOR_33541</name>
</gene>